<geneLocation type="plasmid" evidence="1">
    <name>pGD81-1</name>
</geneLocation>
<dbReference type="InterPro" id="IPR010982">
    <property type="entry name" value="Lambda_DNA-bd_dom_sf"/>
</dbReference>
<dbReference type="GO" id="GO:0006355">
    <property type="term" value="P:regulation of DNA-templated transcription"/>
    <property type="evidence" value="ECO:0007669"/>
    <property type="project" value="InterPro"/>
</dbReference>
<proteinExistence type="predicted"/>
<keyword evidence="1" id="KW-0614">Plasmid</keyword>
<dbReference type="RefSeq" id="WP_112017381.1">
    <property type="nucleotide sequence ID" value="NZ_CP068036.1"/>
</dbReference>
<protein>
    <submittedName>
        <fullName evidence="1">Helix-hairpin-helix DNA-binding motif-containing protein</fullName>
    </submittedName>
</protein>
<keyword evidence="1" id="KW-0238">DNA-binding</keyword>
<accession>A0A1X9QDA9</accession>
<reference evidence="1" key="1">
    <citation type="submission" date="2017-01" db="EMBL/GenBank/DDBJ databases">
        <title>Expanding landscapes of the diversified mcr-1-bearing plasmid reservoirs amongst gut microbiota.</title>
        <authorList>
            <person name="Wang Q."/>
            <person name="Sun J."/>
            <person name="Li J."/>
            <person name="Ding Y."/>
            <person name="Li X.-P."/>
            <person name="Lin J."/>
            <person name="Hassan B."/>
            <person name="Feng Y."/>
        </authorList>
    </citation>
    <scope>NUCLEOTIDE SEQUENCE</scope>
    <source>
        <strain evidence="1">GD81</strain>
        <plasmid evidence="1">pGD81-1</plasmid>
    </source>
</reference>
<name>A0A1X9QDA9_ECOLX</name>
<dbReference type="AlphaFoldDB" id="A0A1X9QDA9"/>
<dbReference type="EMBL" id="KY446064">
    <property type="protein sequence ID" value="ARQ20525.1"/>
    <property type="molecule type" value="Genomic_DNA"/>
</dbReference>
<dbReference type="InterPro" id="IPR039060">
    <property type="entry name" value="Antitox_HigA"/>
</dbReference>
<sequence length="122" mass="14070">MQIKPIKPIKTEQDYEEALRAVEPMFDNEPPADTPEGDFFEIMCVLINEYEKKHYPIEAPDPVEAIKFRMEQQGLTVKDLEPAIGKSNRVYEVLNRKRNLTLPMIRKLHTMFGIPLKSLVGG</sequence>
<organism evidence="1">
    <name type="scientific">Escherichia coli</name>
    <dbReference type="NCBI Taxonomy" id="562"/>
    <lineage>
        <taxon>Bacteria</taxon>
        <taxon>Pseudomonadati</taxon>
        <taxon>Pseudomonadota</taxon>
        <taxon>Gammaproteobacteria</taxon>
        <taxon>Enterobacterales</taxon>
        <taxon>Enterobacteriaceae</taxon>
        <taxon>Escherichia</taxon>
    </lineage>
</organism>
<evidence type="ECO:0000313" key="1">
    <source>
        <dbReference type="EMBL" id="ARQ20525.1"/>
    </source>
</evidence>
<dbReference type="GO" id="GO:0001046">
    <property type="term" value="F:core promoter sequence-specific DNA binding"/>
    <property type="evidence" value="ECO:0007669"/>
    <property type="project" value="TreeGrafter"/>
</dbReference>
<dbReference type="PANTHER" id="PTHR40455:SF1">
    <property type="entry name" value="ANTITOXIN HIGA"/>
    <property type="match status" value="1"/>
</dbReference>
<dbReference type="SUPFAM" id="SSF47413">
    <property type="entry name" value="lambda repressor-like DNA-binding domains"/>
    <property type="match status" value="1"/>
</dbReference>
<dbReference type="Gene3D" id="1.10.260.40">
    <property type="entry name" value="lambda repressor-like DNA-binding domains"/>
    <property type="match status" value="1"/>
</dbReference>
<dbReference type="PANTHER" id="PTHR40455">
    <property type="entry name" value="ANTITOXIN HIGA"/>
    <property type="match status" value="1"/>
</dbReference>